<dbReference type="GO" id="GO:0005886">
    <property type="term" value="C:plasma membrane"/>
    <property type="evidence" value="ECO:0007669"/>
    <property type="project" value="UniProtKB-SubCell"/>
</dbReference>
<keyword evidence="4 8" id="KW-0812">Transmembrane</keyword>
<evidence type="ECO:0000256" key="5">
    <source>
        <dbReference type="ARBA" id="ARBA00022989"/>
    </source>
</evidence>
<keyword evidence="3" id="KW-1003">Cell membrane</keyword>
<comment type="subcellular location">
    <subcellularLocation>
        <location evidence="1">Cell membrane</location>
        <topology evidence="1">Multi-pass membrane protein</topology>
    </subcellularLocation>
</comment>
<feature type="transmembrane region" description="Helical" evidence="8">
    <location>
        <begin position="204"/>
        <end position="223"/>
    </location>
</feature>
<evidence type="ECO:0000256" key="4">
    <source>
        <dbReference type="ARBA" id="ARBA00022692"/>
    </source>
</evidence>
<feature type="region of interest" description="Disordered" evidence="7">
    <location>
        <begin position="514"/>
        <end position="543"/>
    </location>
</feature>
<dbReference type="SMART" id="SM00044">
    <property type="entry name" value="CYCc"/>
    <property type="match status" value="1"/>
</dbReference>
<dbReference type="Gene3D" id="6.10.340.10">
    <property type="match status" value="1"/>
</dbReference>
<keyword evidence="5 8" id="KW-1133">Transmembrane helix</keyword>
<proteinExistence type="inferred from homology"/>
<dbReference type="Pfam" id="PF00672">
    <property type="entry name" value="HAMP"/>
    <property type="match status" value="1"/>
</dbReference>
<evidence type="ECO:0000256" key="2">
    <source>
        <dbReference type="ARBA" id="ARBA00005381"/>
    </source>
</evidence>
<dbReference type="CDD" id="cd07302">
    <property type="entry name" value="CHD"/>
    <property type="match status" value="1"/>
</dbReference>
<feature type="compositionally biased region" description="Low complexity" evidence="7">
    <location>
        <begin position="524"/>
        <end position="543"/>
    </location>
</feature>
<evidence type="ECO:0000259" key="10">
    <source>
        <dbReference type="PROSITE" id="PS50885"/>
    </source>
</evidence>
<evidence type="ECO:0000256" key="3">
    <source>
        <dbReference type="ARBA" id="ARBA00022475"/>
    </source>
</evidence>
<dbReference type="InterPro" id="IPR050697">
    <property type="entry name" value="Adenylyl/Guanylyl_Cyclase_3/4"/>
</dbReference>
<comment type="caution">
    <text evidence="11">The sequence shown here is derived from an EMBL/GenBank/DDBJ whole genome shotgun (WGS) entry which is preliminary data.</text>
</comment>
<dbReference type="PROSITE" id="PS50125">
    <property type="entry name" value="GUANYLATE_CYCLASE_2"/>
    <property type="match status" value="1"/>
</dbReference>
<evidence type="ECO:0000259" key="9">
    <source>
        <dbReference type="PROSITE" id="PS50125"/>
    </source>
</evidence>
<feature type="transmembrane region" description="Helical" evidence="8">
    <location>
        <begin position="235"/>
        <end position="262"/>
    </location>
</feature>
<keyword evidence="6 8" id="KW-0472">Membrane</keyword>
<dbReference type="CDD" id="cd06225">
    <property type="entry name" value="HAMP"/>
    <property type="match status" value="1"/>
</dbReference>
<feature type="transmembrane region" description="Helical" evidence="8">
    <location>
        <begin position="34"/>
        <end position="57"/>
    </location>
</feature>
<evidence type="ECO:0000256" key="6">
    <source>
        <dbReference type="ARBA" id="ARBA00023136"/>
    </source>
</evidence>
<feature type="transmembrane region" description="Helical" evidence="8">
    <location>
        <begin position="151"/>
        <end position="173"/>
    </location>
</feature>
<dbReference type="InterPro" id="IPR003660">
    <property type="entry name" value="HAMP_dom"/>
</dbReference>
<dbReference type="SUPFAM" id="SSF158472">
    <property type="entry name" value="HAMP domain-like"/>
    <property type="match status" value="1"/>
</dbReference>
<protein>
    <submittedName>
        <fullName evidence="11">Adenylate cyclase</fullName>
    </submittedName>
</protein>
<dbReference type="EMBL" id="SMCX01000003">
    <property type="protein sequence ID" value="TCW25819.1"/>
    <property type="molecule type" value="Genomic_DNA"/>
</dbReference>
<organism evidence="11 12">
    <name type="scientific">Dietzia cinnamea</name>
    <dbReference type="NCBI Taxonomy" id="321318"/>
    <lineage>
        <taxon>Bacteria</taxon>
        <taxon>Bacillati</taxon>
        <taxon>Actinomycetota</taxon>
        <taxon>Actinomycetes</taxon>
        <taxon>Mycobacteriales</taxon>
        <taxon>Dietziaceae</taxon>
        <taxon>Dietzia</taxon>
    </lineage>
</organism>
<feature type="transmembrane region" description="Helical" evidence="8">
    <location>
        <begin position="124"/>
        <end position="145"/>
    </location>
</feature>
<gene>
    <name evidence="11" type="ORF">EDD19_103167</name>
</gene>
<evidence type="ECO:0000313" key="12">
    <source>
        <dbReference type="Proteomes" id="UP000295805"/>
    </source>
</evidence>
<dbReference type="SUPFAM" id="SSF55073">
    <property type="entry name" value="Nucleotide cyclase"/>
    <property type="match status" value="1"/>
</dbReference>
<reference evidence="11 12" key="1">
    <citation type="submission" date="2019-03" db="EMBL/GenBank/DDBJ databases">
        <title>Root nodule microbial communities of legume samples collected from USA, Mexico and Botswana.</title>
        <authorList>
            <person name="Hirsch A."/>
        </authorList>
    </citation>
    <scope>NUCLEOTIDE SEQUENCE [LARGE SCALE GENOMIC DNA]</scope>
    <source>
        <strain evidence="11 12">55</strain>
    </source>
</reference>
<comment type="similarity">
    <text evidence="2">Belongs to the adenylyl cyclase class-3 family.</text>
</comment>
<dbReference type="PANTHER" id="PTHR43081">
    <property type="entry name" value="ADENYLATE CYCLASE, TERMINAL-DIFFERENTIATION SPECIFIC-RELATED"/>
    <property type="match status" value="1"/>
</dbReference>
<accession>A0A4R3ZY03</accession>
<dbReference type="InterPro" id="IPR029787">
    <property type="entry name" value="Nucleotide_cyclase"/>
</dbReference>
<dbReference type="GO" id="GO:0006171">
    <property type="term" value="P:cAMP biosynthetic process"/>
    <property type="evidence" value="ECO:0007669"/>
    <property type="project" value="TreeGrafter"/>
</dbReference>
<dbReference type="RefSeq" id="WP_131885193.1">
    <property type="nucleotide sequence ID" value="NZ_JALXVR010000012.1"/>
</dbReference>
<dbReference type="GO" id="GO:0004016">
    <property type="term" value="F:adenylate cyclase activity"/>
    <property type="evidence" value="ECO:0007669"/>
    <property type="project" value="UniProtKB-ARBA"/>
</dbReference>
<feature type="transmembrane region" description="Helical" evidence="8">
    <location>
        <begin position="69"/>
        <end position="92"/>
    </location>
</feature>
<dbReference type="PANTHER" id="PTHR43081:SF17">
    <property type="entry name" value="BLL5647 PROTEIN"/>
    <property type="match status" value="1"/>
</dbReference>
<feature type="domain" description="Guanylate cyclase" evidence="9">
    <location>
        <begin position="343"/>
        <end position="467"/>
    </location>
</feature>
<dbReference type="PROSITE" id="PS50885">
    <property type="entry name" value="HAMP"/>
    <property type="match status" value="1"/>
</dbReference>
<dbReference type="Pfam" id="PF00211">
    <property type="entry name" value="Guanylate_cyc"/>
    <property type="match status" value="1"/>
</dbReference>
<evidence type="ECO:0000256" key="1">
    <source>
        <dbReference type="ARBA" id="ARBA00004651"/>
    </source>
</evidence>
<name>A0A4R3ZY03_9ACTN</name>
<dbReference type="AlphaFoldDB" id="A0A4R3ZY03"/>
<evidence type="ECO:0000313" key="11">
    <source>
        <dbReference type="EMBL" id="TCW25819.1"/>
    </source>
</evidence>
<evidence type="ECO:0000256" key="8">
    <source>
        <dbReference type="SAM" id="Phobius"/>
    </source>
</evidence>
<sequence>MRLDLSLLRRPELGSVLLGRERESARIRAWRVRILLILSLLGSNLVGVAVAVTLIFFVLPGPALLSREFLVPTVIVVPVYVSLAVITGTVWVTRAAYRRVRWFLEGHEPTDRQRIRTLRLPGRITLIQAFLWLLGAAVVTPAYGVVDPSSIPVVGFTIVFAGLVVCGVAYLLADFGLRPVAAVALSTGRAPRARFLGAMTRLRVAWALGSGVPVTGLIIVAIYTLAGRALSLERLAVVVIVLGATSLLAGFLLISLATASMIGPLRSVRWAMEDITAGTLSRRVVVYDGTELGELQRGFNQMAAGLQERERLRDLFGRHVGRDVAEAAELHEPELGGQDSRVGIVFVDLIGSTEMAVRSEASEVVDVLNQFFSVVVETVEEYDGIVVSFLGDAALVVFGAPRSMADPATATLACARVLGRRLQERVPDCRAGIGASFGDVVAGYVGSDDRFEYTVIGDAVNEAARLCELAKDRPGRVLASGVATDAAAEVERGRWDEVGSQVVRGRNEPTRLCAPADTADRADAANMAGSTDTAGTAGGADTR</sequence>
<dbReference type="InterPro" id="IPR001054">
    <property type="entry name" value="A/G_cyclase"/>
</dbReference>
<evidence type="ECO:0000256" key="7">
    <source>
        <dbReference type="SAM" id="MobiDB-lite"/>
    </source>
</evidence>
<dbReference type="GO" id="GO:0035556">
    <property type="term" value="P:intracellular signal transduction"/>
    <property type="evidence" value="ECO:0007669"/>
    <property type="project" value="InterPro"/>
</dbReference>
<dbReference type="SMART" id="SM00304">
    <property type="entry name" value="HAMP"/>
    <property type="match status" value="1"/>
</dbReference>
<dbReference type="Proteomes" id="UP000295805">
    <property type="component" value="Unassembled WGS sequence"/>
</dbReference>
<feature type="domain" description="HAMP" evidence="10">
    <location>
        <begin position="259"/>
        <end position="311"/>
    </location>
</feature>
<dbReference type="Gene3D" id="3.30.70.1230">
    <property type="entry name" value="Nucleotide cyclase"/>
    <property type="match status" value="1"/>
</dbReference>